<dbReference type="Pfam" id="PF13430">
    <property type="entry name" value="DUF4112"/>
    <property type="match status" value="1"/>
</dbReference>
<dbReference type="PANTHER" id="PTHR35519:SF2">
    <property type="entry name" value="PH DOMAIN PROTEIN"/>
    <property type="match status" value="1"/>
</dbReference>
<proteinExistence type="predicted"/>
<dbReference type="Proteomes" id="UP000182229">
    <property type="component" value="Unassembled WGS sequence"/>
</dbReference>
<organism evidence="2 3">
    <name type="scientific">Cystobacter ferrugineus</name>
    <dbReference type="NCBI Taxonomy" id="83449"/>
    <lineage>
        <taxon>Bacteria</taxon>
        <taxon>Pseudomonadati</taxon>
        <taxon>Myxococcota</taxon>
        <taxon>Myxococcia</taxon>
        <taxon>Myxococcales</taxon>
        <taxon>Cystobacterineae</taxon>
        <taxon>Archangiaceae</taxon>
        <taxon>Cystobacter</taxon>
    </lineage>
</organism>
<dbReference type="AlphaFoldDB" id="A0A1L9B655"/>
<sequence length="164" mass="17363">MSPLPAPMRSPADSASLEQVRHLARQLDTSIRLPGGFQVGWDAVLGLVPVVGDWAGALLSCYIIWQAVRLGASREVLLRMVGNVAVESLVGAVPFLGDVFDAAWKANTRNVRLLEEHLVAPTATRRASRAWVLGIVLLLVALLALAVTLAVLAVRALASIGSQG</sequence>
<keyword evidence="3" id="KW-1185">Reference proteome</keyword>
<protein>
    <recommendedName>
        <fullName evidence="4">DUF4112 domain-containing protein</fullName>
    </recommendedName>
</protein>
<feature type="transmembrane region" description="Helical" evidence="1">
    <location>
        <begin position="131"/>
        <end position="158"/>
    </location>
</feature>
<evidence type="ECO:0008006" key="4">
    <source>
        <dbReference type="Google" id="ProtNLM"/>
    </source>
</evidence>
<dbReference type="OrthoDB" id="513552at2"/>
<dbReference type="InterPro" id="IPR025187">
    <property type="entry name" value="DUF4112"/>
</dbReference>
<keyword evidence="1" id="KW-0472">Membrane</keyword>
<dbReference type="EMBL" id="MPIN01000007">
    <property type="protein sequence ID" value="OJH37732.1"/>
    <property type="molecule type" value="Genomic_DNA"/>
</dbReference>
<dbReference type="PANTHER" id="PTHR35519">
    <property type="entry name" value="MEMBRANE PROTEINS"/>
    <property type="match status" value="1"/>
</dbReference>
<keyword evidence="1" id="KW-0812">Transmembrane</keyword>
<feature type="transmembrane region" description="Helical" evidence="1">
    <location>
        <begin position="43"/>
        <end position="65"/>
    </location>
</feature>
<name>A0A1L9B655_9BACT</name>
<comment type="caution">
    <text evidence="2">The sequence shown here is derived from an EMBL/GenBank/DDBJ whole genome shotgun (WGS) entry which is preliminary data.</text>
</comment>
<dbReference type="STRING" id="83449.BON30_26455"/>
<gene>
    <name evidence="2" type="ORF">BON30_26455</name>
</gene>
<reference evidence="2 3" key="2">
    <citation type="submission" date="2016-12" db="EMBL/GenBank/DDBJ databases">
        <title>Draft Genome Sequence of Cystobacter ferrugineus Strain Cbfe23.</title>
        <authorList>
            <person name="Akbar S."/>
            <person name="Dowd S.E."/>
            <person name="Stevens D.C."/>
        </authorList>
    </citation>
    <scope>NUCLEOTIDE SEQUENCE [LARGE SCALE GENOMIC DNA]</scope>
    <source>
        <strain evidence="2 3">Cbfe23</strain>
    </source>
</reference>
<evidence type="ECO:0000313" key="2">
    <source>
        <dbReference type="EMBL" id="OJH37732.1"/>
    </source>
</evidence>
<evidence type="ECO:0000256" key="1">
    <source>
        <dbReference type="SAM" id="Phobius"/>
    </source>
</evidence>
<keyword evidence="1" id="KW-1133">Transmembrane helix</keyword>
<reference evidence="3" key="1">
    <citation type="submission" date="2016-11" db="EMBL/GenBank/DDBJ databases">
        <authorList>
            <person name="Shukria A."/>
            <person name="Stevens D.C."/>
        </authorList>
    </citation>
    <scope>NUCLEOTIDE SEQUENCE [LARGE SCALE GENOMIC DNA]</scope>
    <source>
        <strain evidence="3">Cbfe23</strain>
    </source>
</reference>
<accession>A0A1L9B655</accession>
<evidence type="ECO:0000313" key="3">
    <source>
        <dbReference type="Proteomes" id="UP000182229"/>
    </source>
</evidence>